<accession>B4LV95</accession>
<keyword evidence="4" id="KW-0472">Membrane</keyword>
<gene>
    <name evidence="6" type="primary">Dvir\GJ22999</name>
    <name evidence="6" type="ORF">Dvir_GJ22999</name>
</gene>
<dbReference type="PANTHER" id="PTHR22996">
    <property type="entry name" value="MAHOGUNIN"/>
    <property type="match status" value="1"/>
</dbReference>
<keyword evidence="7" id="KW-1185">Reference proteome</keyword>
<dbReference type="InterPro" id="IPR045194">
    <property type="entry name" value="MGRN1/RNF157-like"/>
</dbReference>
<dbReference type="KEGG" id="dvi:6627492"/>
<evidence type="ECO:0000256" key="3">
    <source>
        <dbReference type="PROSITE-ProRule" id="PRU00175"/>
    </source>
</evidence>
<keyword evidence="4" id="KW-0812">Transmembrane</keyword>
<evidence type="ECO:0000313" key="7">
    <source>
        <dbReference type="Proteomes" id="UP000008792"/>
    </source>
</evidence>
<keyword evidence="2" id="KW-0862">Zinc</keyword>
<dbReference type="PROSITE" id="PS50089">
    <property type="entry name" value="ZF_RING_2"/>
    <property type="match status" value="1"/>
</dbReference>
<evidence type="ECO:0000256" key="2">
    <source>
        <dbReference type="ARBA" id="ARBA00022833"/>
    </source>
</evidence>
<dbReference type="AlphaFoldDB" id="B4LV95"/>
<dbReference type="eggNOG" id="KOG4265">
    <property type="taxonomic scope" value="Eukaryota"/>
</dbReference>
<dbReference type="GO" id="GO:0008270">
    <property type="term" value="F:zinc ion binding"/>
    <property type="evidence" value="ECO:0007669"/>
    <property type="project" value="UniProtKB-KW"/>
</dbReference>
<dbReference type="OrthoDB" id="1711136at2759"/>
<dbReference type="Pfam" id="PF13920">
    <property type="entry name" value="zf-C3HC4_3"/>
    <property type="match status" value="1"/>
</dbReference>
<dbReference type="InParanoid" id="B4LV95"/>
<organism evidence="6 7">
    <name type="scientific">Drosophila virilis</name>
    <name type="common">Fruit fly</name>
    <dbReference type="NCBI Taxonomy" id="7244"/>
    <lineage>
        <taxon>Eukaryota</taxon>
        <taxon>Metazoa</taxon>
        <taxon>Ecdysozoa</taxon>
        <taxon>Arthropoda</taxon>
        <taxon>Hexapoda</taxon>
        <taxon>Insecta</taxon>
        <taxon>Pterygota</taxon>
        <taxon>Neoptera</taxon>
        <taxon>Endopterygota</taxon>
        <taxon>Diptera</taxon>
        <taxon>Brachycera</taxon>
        <taxon>Muscomorpha</taxon>
        <taxon>Ephydroidea</taxon>
        <taxon>Drosophilidae</taxon>
        <taxon>Drosophila</taxon>
    </lineage>
</organism>
<dbReference type="InterPro" id="IPR013083">
    <property type="entry name" value="Znf_RING/FYVE/PHD"/>
</dbReference>
<dbReference type="FunCoup" id="B4LV95">
    <property type="interactions" value="83"/>
</dbReference>
<dbReference type="InterPro" id="IPR001841">
    <property type="entry name" value="Znf_RING"/>
</dbReference>
<dbReference type="OMA" id="ILYMFRR"/>
<dbReference type="Proteomes" id="UP000008792">
    <property type="component" value="Unassembled WGS sequence"/>
</dbReference>
<feature type="transmembrane region" description="Helical" evidence="4">
    <location>
        <begin position="161"/>
        <end position="189"/>
    </location>
</feature>
<keyword evidence="4" id="KW-1133">Transmembrane helix</keyword>
<keyword evidence="1 3" id="KW-0863">Zinc-finger</keyword>
<feature type="domain" description="RING-type" evidence="5">
    <location>
        <begin position="238"/>
        <end position="279"/>
    </location>
</feature>
<reference evidence="6 7" key="1">
    <citation type="journal article" date="2007" name="Nature">
        <title>Evolution of genes and genomes on the Drosophila phylogeny.</title>
        <authorList>
            <consortium name="Drosophila 12 Genomes Consortium"/>
            <person name="Clark A.G."/>
            <person name="Eisen M.B."/>
            <person name="Smith D.R."/>
            <person name="Bergman C.M."/>
            <person name="Oliver B."/>
            <person name="Markow T.A."/>
            <person name="Kaufman T.C."/>
            <person name="Kellis M."/>
            <person name="Gelbart W."/>
            <person name="Iyer V.N."/>
            <person name="Pollard D.A."/>
            <person name="Sackton T.B."/>
            <person name="Larracuente A.M."/>
            <person name="Singh N.D."/>
            <person name="Abad J.P."/>
            <person name="Abt D.N."/>
            <person name="Adryan B."/>
            <person name="Aguade M."/>
            <person name="Akashi H."/>
            <person name="Anderson W.W."/>
            <person name="Aquadro C.F."/>
            <person name="Ardell D.H."/>
            <person name="Arguello R."/>
            <person name="Artieri C.G."/>
            <person name="Barbash D.A."/>
            <person name="Barker D."/>
            <person name="Barsanti P."/>
            <person name="Batterham P."/>
            <person name="Batzoglou S."/>
            <person name="Begun D."/>
            <person name="Bhutkar A."/>
            <person name="Blanco E."/>
            <person name="Bosak S.A."/>
            <person name="Bradley R.K."/>
            <person name="Brand A.D."/>
            <person name="Brent M.R."/>
            <person name="Brooks A.N."/>
            <person name="Brown R.H."/>
            <person name="Butlin R.K."/>
            <person name="Caggese C."/>
            <person name="Calvi B.R."/>
            <person name="Bernardo de Carvalho A."/>
            <person name="Caspi A."/>
            <person name="Castrezana S."/>
            <person name="Celniker S.E."/>
            <person name="Chang J.L."/>
            <person name="Chapple C."/>
            <person name="Chatterji S."/>
            <person name="Chinwalla A."/>
            <person name="Civetta A."/>
            <person name="Clifton S.W."/>
            <person name="Comeron J.M."/>
            <person name="Costello J.C."/>
            <person name="Coyne J.A."/>
            <person name="Daub J."/>
            <person name="David R.G."/>
            <person name="Delcher A.L."/>
            <person name="Delehaunty K."/>
            <person name="Do C.B."/>
            <person name="Ebling H."/>
            <person name="Edwards K."/>
            <person name="Eickbush T."/>
            <person name="Evans J.D."/>
            <person name="Filipski A."/>
            <person name="Findeiss S."/>
            <person name="Freyhult E."/>
            <person name="Fulton L."/>
            <person name="Fulton R."/>
            <person name="Garcia A.C."/>
            <person name="Gardiner A."/>
            <person name="Garfield D.A."/>
            <person name="Garvin B.E."/>
            <person name="Gibson G."/>
            <person name="Gilbert D."/>
            <person name="Gnerre S."/>
            <person name="Godfrey J."/>
            <person name="Good R."/>
            <person name="Gotea V."/>
            <person name="Gravely B."/>
            <person name="Greenberg A.J."/>
            <person name="Griffiths-Jones S."/>
            <person name="Gross S."/>
            <person name="Guigo R."/>
            <person name="Gustafson E.A."/>
            <person name="Haerty W."/>
            <person name="Hahn M.W."/>
            <person name="Halligan D.L."/>
            <person name="Halpern A.L."/>
            <person name="Halter G.M."/>
            <person name="Han M.V."/>
            <person name="Heger A."/>
            <person name="Hillier L."/>
            <person name="Hinrichs A.S."/>
            <person name="Holmes I."/>
            <person name="Hoskins R.A."/>
            <person name="Hubisz M.J."/>
            <person name="Hultmark D."/>
            <person name="Huntley M.A."/>
            <person name="Jaffe D.B."/>
            <person name="Jagadeeshan S."/>
            <person name="Jeck W.R."/>
            <person name="Johnson J."/>
            <person name="Jones C.D."/>
            <person name="Jordan W.C."/>
            <person name="Karpen G.H."/>
            <person name="Kataoka E."/>
            <person name="Keightley P.D."/>
            <person name="Kheradpour P."/>
            <person name="Kirkness E.F."/>
            <person name="Koerich L.B."/>
            <person name="Kristiansen K."/>
            <person name="Kudrna D."/>
            <person name="Kulathinal R.J."/>
            <person name="Kumar S."/>
            <person name="Kwok R."/>
            <person name="Lander E."/>
            <person name="Langley C.H."/>
            <person name="Lapoint R."/>
            <person name="Lazzaro B.P."/>
            <person name="Lee S.J."/>
            <person name="Levesque L."/>
            <person name="Li R."/>
            <person name="Lin C.F."/>
            <person name="Lin M.F."/>
            <person name="Lindblad-Toh K."/>
            <person name="Llopart A."/>
            <person name="Long M."/>
            <person name="Low L."/>
            <person name="Lozovsky E."/>
            <person name="Lu J."/>
            <person name="Luo M."/>
            <person name="Machado C.A."/>
            <person name="Makalowski W."/>
            <person name="Marzo M."/>
            <person name="Matsuda M."/>
            <person name="Matzkin L."/>
            <person name="McAllister B."/>
            <person name="McBride C.S."/>
            <person name="McKernan B."/>
            <person name="McKernan K."/>
            <person name="Mendez-Lago M."/>
            <person name="Minx P."/>
            <person name="Mollenhauer M.U."/>
            <person name="Montooth K."/>
            <person name="Mount S.M."/>
            <person name="Mu X."/>
            <person name="Myers E."/>
            <person name="Negre B."/>
            <person name="Newfeld S."/>
            <person name="Nielsen R."/>
            <person name="Noor M.A."/>
            <person name="O'Grady P."/>
            <person name="Pachter L."/>
            <person name="Papaceit M."/>
            <person name="Parisi M.J."/>
            <person name="Parisi M."/>
            <person name="Parts L."/>
            <person name="Pedersen J.S."/>
            <person name="Pesole G."/>
            <person name="Phillippy A.M."/>
            <person name="Ponting C.P."/>
            <person name="Pop M."/>
            <person name="Porcelli D."/>
            <person name="Powell J.R."/>
            <person name="Prohaska S."/>
            <person name="Pruitt K."/>
            <person name="Puig M."/>
            <person name="Quesneville H."/>
            <person name="Ram K.R."/>
            <person name="Rand D."/>
            <person name="Rasmussen M.D."/>
            <person name="Reed L.K."/>
            <person name="Reenan R."/>
            <person name="Reily A."/>
            <person name="Remington K.A."/>
            <person name="Rieger T.T."/>
            <person name="Ritchie M.G."/>
            <person name="Robin C."/>
            <person name="Rogers Y.H."/>
            <person name="Rohde C."/>
            <person name="Rozas J."/>
            <person name="Rubenfield M.J."/>
            <person name="Ruiz A."/>
            <person name="Russo S."/>
            <person name="Salzberg S.L."/>
            <person name="Sanchez-Gracia A."/>
            <person name="Saranga D.J."/>
            <person name="Sato H."/>
            <person name="Schaeffer S.W."/>
            <person name="Schatz M.C."/>
            <person name="Schlenke T."/>
            <person name="Schwartz R."/>
            <person name="Segarra C."/>
            <person name="Singh R.S."/>
            <person name="Sirot L."/>
            <person name="Sirota M."/>
            <person name="Sisneros N.B."/>
            <person name="Smith C.D."/>
            <person name="Smith T.F."/>
            <person name="Spieth J."/>
            <person name="Stage D.E."/>
            <person name="Stark A."/>
            <person name="Stephan W."/>
            <person name="Strausberg R.L."/>
            <person name="Strempel S."/>
            <person name="Sturgill D."/>
            <person name="Sutton G."/>
            <person name="Sutton G.G."/>
            <person name="Tao W."/>
            <person name="Teichmann S."/>
            <person name="Tobari Y.N."/>
            <person name="Tomimura Y."/>
            <person name="Tsolas J.M."/>
            <person name="Valente V.L."/>
            <person name="Venter E."/>
            <person name="Venter J.C."/>
            <person name="Vicario S."/>
            <person name="Vieira F.G."/>
            <person name="Vilella A.J."/>
            <person name="Villasante A."/>
            <person name="Walenz B."/>
            <person name="Wang J."/>
            <person name="Wasserman M."/>
            <person name="Watts T."/>
            <person name="Wilson D."/>
            <person name="Wilson R.K."/>
            <person name="Wing R.A."/>
            <person name="Wolfner M.F."/>
            <person name="Wong A."/>
            <person name="Wong G.K."/>
            <person name="Wu C.I."/>
            <person name="Wu G."/>
            <person name="Yamamoto D."/>
            <person name="Yang H.P."/>
            <person name="Yang S.P."/>
            <person name="Yorke J.A."/>
            <person name="Yoshida K."/>
            <person name="Zdobnov E."/>
            <person name="Zhang P."/>
            <person name="Zhang Y."/>
            <person name="Zimin A.V."/>
            <person name="Baldwin J."/>
            <person name="Abdouelleil A."/>
            <person name="Abdulkadir J."/>
            <person name="Abebe A."/>
            <person name="Abera B."/>
            <person name="Abreu J."/>
            <person name="Acer S.C."/>
            <person name="Aftuck L."/>
            <person name="Alexander A."/>
            <person name="An P."/>
            <person name="Anderson E."/>
            <person name="Anderson S."/>
            <person name="Arachi H."/>
            <person name="Azer M."/>
            <person name="Bachantsang P."/>
            <person name="Barry A."/>
            <person name="Bayul T."/>
            <person name="Berlin A."/>
            <person name="Bessette D."/>
            <person name="Bloom T."/>
            <person name="Blye J."/>
            <person name="Boguslavskiy L."/>
            <person name="Bonnet C."/>
            <person name="Boukhgalter B."/>
            <person name="Bourzgui I."/>
            <person name="Brown A."/>
            <person name="Cahill P."/>
            <person name="Channer S."/>
            <person name="Cheshatsang Y."/>
            <person name="Chuda L."/>
            <person name="Citroen M."/>
            <person name="Collymore A."/>
            <person name="Cooke P."/>
            <person name="Costello M."/>
            <person name="D'Aco K."/>
            <person name="Daza R."/>
            <person name="De Haan G."/>
            <person name="DeGray S."/>
            <person name="DeMaso C."/>
            <person name="Dhargay N."/>
            <person name="Dooley K."/>
            <person name="Dooley E."/>
            <person name="Doricent M."/>
            <person name="Dorje P."/>
            <person name="Dorjee K."/>
            <person name="Dupes A."/>
            <person name="Elong R."/>
            <person name="Falk J."/>
            <person name="Farina A."/>
            <person name="Faro S."/>
            <person name="Ferguson D."/>
            <person name="Fisher S."/>
            <person name="Foley C.D."/>
            <person name="Franke A."/>
            <person name="Friedrich D."/>
            <person name="Gadbois L."/>
            <person name="Gearin G."/>
            <person name="Gearin C.R."/>
            <person name="Giannoukos G."/>
            <person name="Goode T."/>
            <person name="Graham J."/>
            <person name="Grandbois E."/>
            <person name="Grewal S."/>
            <person name="Gyaltsen K."/>
            <person name="Hafez N."/>
            <person name="Hagos B."/>
            <person name="Hall J."/>
            <person name="Henson C."/>
            <person name="Hollinger A."/>
            <person name="Honan T."/>
            <person name="Huard M.D."/>
            <person name="Hughes L."/>
            <person name="Hurhula B."/>
            <person name="Husby M.E."/>
            <person name="Kamat A."/>
            <person name="Kanga B."/>
            <person name="Kashin S."/>
            <person name="Khazanovich D."/>
            <person name="Kisner P."/>
            <person name="Lance K."/>
            <person name="Lara M."/>
            <person name="Lee W."/>
            <person name="Lennon N."/>
            <person name="Letendre F."/>
            <person name="LeVine R."/>
            <person name="Lipovsky A."/>
            <person name="Liu X."/>
            <person name="Liu J."/>
            <person name="Liu S."/>
            <person name="Lokyitsang T."/>
            <person name="Lokyitsang Y."/>
            <person name="Lubonja R."/>
            <person name="Lui A."/>
            <person name="MacDonald P."/>
            <person name="Magnisalis V."/>
            <person name="Maru K."/>
            <person name="Matthews C."/>
            <person name="McCusker W."/>
            <person name="McDonough S."/>
            <person name="Mehta T."/>
            <person name="Meldrim J."/>
            <person name="Meneus L."/>
            <person name="Mihai O."/>
            <person name="Mihalev A."/>
            <person name="Mihova T."/>
            <person name="Mittelman R."/>
            <person name="Mlenga V."/>
            <person name="Montmayeur A."/>
            <person name="Mulrain L."/>
            <person name="Navidi A."/>
            <person name="Naylor J."/>
            <person name="Negash T."/>
            <person name="Nguyen T."/>
            <person name="Nguyen N."/>
            <person name="Nicol R."/>
            <person name="Norbu C."/>
            <person name="Norbu N."/>
            <person name="Novod N."/>
            <person name="O'Neill B."/>
            <person name="Osman S."/>
            <person name="Markiewicz E."/>
            <person name="Oyono O.L."/>
            <person name="Patti C."/>
            <person name="Phunkhang P."/>
            <person name="Pierre F."/>
            <person name="Priest M."/>
            <person name="Raghuraman S."/>
            <person name="Rege F."/>
            <person name="Reyes R."/>
            <person name="Rise C."/>
            <person name="Rogov P."/>
            <person name="Ross K."/>
            <person name="Ryan E."/>
            <person name="Settipalli S."/>
            <person name="Shea T."/>
            <person name="Sherpa N."/>
            <person name="Shi L."/>
            <person name="Shih D."/>
            <person name="Sparrow T."/>
            <person name="Spaulding J."/>
            <person name="Stalker J."/>
            <person name="Stange-Thomann N."/>
            <person name="Stavropoulos S."/>
            <person name="Stone C."/>
            <person name="Strader C."/>
            <person name="Tesfaye S."/>
            <person name="Thomson T."/>
            <person name="Thoulutsang Y."/>
            <person name="Thoulutsang D."/>
            <person name="Topham K."/>
            <person name="Topping I."/>
            <person name="Tsamla T."/>
            <person name="Vassiliev H."/>
            <person name="Vo A."/>
            <person name="Wangchuk T."/>
            <person name="Wangdi T."/>
            <person name="Weiand M."/>
            <person name="Wilkinson J."/>
            <person name="Wilson A."/>
            <person name="Yadav S."/>
            <person name="Young G."/>
            <person name="Yu Q."/>
            <person name="Zembek L."/>
            <person name="Zhong D."/>
            <person name="Zimmer A."/>
            <person name="Zwirko Z."/>
            <person name="Jaffe D.B."/>
            <person name="Alvarez P."/>
            <person name="Brockman W."/>
            <person name="Butler J."/>
            <person name="Chin C."/>
            <person name="Gnerre S."/>
            <person name="Grabherr M."/>
            <person name="Kleber M."/>
            <person name="Mauceli E."/>
            <person name="MacCallum I."/>
        </authorList>
    </citation>
    <scope>NUCLEOTIDE SEQUENCE [LARGE SCALE GENOMIC DNA]</scope>
    <source>
        <strain evidence="7">Tucson 15010-1051.87</strain>
    </source>
</reference>
<proteinExistence type="predicted"/>
<evidence type="ECO:0000313" key="6">
    <source>
        <dbReference type="EMBL" id="EDW64355.1"/>
    </source>
</evidence>
<dbReference type="Gene3D" id="3.30.40.10">
    <property type="entry name" value="Zinc/RING finger domain, C3HC4 (zinc finger)"/>
    <property type="match status" value="1"/>
</dbReference>
<dbReference type="HOGENOM" id="CLU_083721_0_0_1"/>
<dbReference type="GO" id="GO:0005737">
    <property type="term" value="C:cytoplasm"/>
    <property type="evidence" value="ECO:0007669"/>
    <property type="project" value="TreeGrafter"/>
</dbReference>
<name>B4LV95_DROVI</name>
<dbReference type="GO" id="GO:0061630">
    <property type="term" value="F:ubiquitin protein ligase activity"/>
    <property type="evidence" value="ECO:0007669"/>
    <property type="project" value="UniProtKB-EC"/>
</dbReference>
<feature type="transmembrane region" description="Helical" evidence="4">
    <location>
        <begin position="20"/>
        <end position="46"/>
    </location>
</feature>
<dbReference type="PhylomeDB" id="B4LV95"/>
<dbReference type="PANTHER" id="PTHR22996:SF0">
    <property type="entry name" value="RE60872P-RELATED"/>
    <property type="match status" value="1"/>
</dbReference>
<evidence type="ECO:0000256" key="4">
    <source>
        <dbReference type="SAM" id="Phobius"/>
    </source>
</evidence>
<keyword evidence="1 3" id="KW-0479">Metal-binding</keyword>
<dbReference type="SUPFAM" id="SSF57850">
    <property type="entry name" value="RING/U-box"/>
    <property type="match status" value="1"/>
</dbReference>
<dbReference type="GO" id="GO:0016567">
    <property type="term" value="P:protein ubiquitination"/>
    <property type="evidence" value="ECO:0007669"/>
    <property type="project" value="TreeGrafter"/>
</dbReference>
<sequence>MLSLLSTVGHIFDVVLIRPITTVIETLVAVVYYFLAASWFVGYCLVEAGAHIWKVLCDGYQIATIIYKECTLFYCELRHMLGEVSDYIYYGTGDGLSLARYLAEEVVLFLGNVLIGLGNCTLWILLLLPRAIICIVDYIILLLDRLVSYIVERGTHLLNNVFRLSIGIAVLLVLYMFRRYVFLLAVYLLSSLRSEISTKVRWVLEWASNWTDRHLSWVLQKLEVAEPSGNAPGSRTHCVVCLERNRNIVVLPCRHFCLCKECSQQLRHFEGGNRCPLCRHNVDTLMPVFD</sequence>
<evidence type="ECO:0000259" key="5">
    <source>
        <dbReference type="PROSITE" id="PS50089"/>
    </source>
</evidence>
<dbReference type="SMART" id="SM00184">
    <property type="entry name" value="RING"/>
    <property type="match status" value="1"/>
</dbReference>
<evidence type="ECO:0000256" key="1">
    <source>
        <dbReference type="ARBA" id="ARBA00022771"/>
    </source>
</evidence>
<dbReference type="SMR" id="B4LV95"/>
<protein>
    <recommendedName>
        <fullName evidence="5">RING-type domain-containing protein</fullName>
    </recommendedName>
</protein>
<dbReference type="EMBL" id="CH940649">
    <property type="protein sequence ID" value="EDW64355.1"/>
    <property type="molecule type" value="Genomic_DNA"/>
</dbReference>